<proteinExistence type="predicted"/>
<evidence type="ECO:0000313" key="3">
    <source>
        <dbReference type="EMBL" id="WAC11061.1"/>
    </source>
</evidence>
<dbReference type="Gene3D" id="1.10.10.60">
    <property type="entry name" value="Homeodomain-like"/>
    <property type="match status" value="1"/>
</dbReference>
<dbReference type="Proteomes" id="UP001164653">
    <property type="component" value="Chromosome"/>
</dbReference>
<dbReference type="EMBL" id="CP112998">
    <property type="protein sequence ID" value="WAC11061.1"/>
    <property type="molecule type" value="Genomic_DNA"/>
</dbReference>
<evidence type="ECO:0000313" key="4">
    <source>
        <dbReference type="Proteomes" id="UP001164653"/>
    </source>
</evidence>
<dbReference type="Pfam" id="PF13936">
    <property type="entry name" value="HTH_38"/>
    <property type="match status" value="1"/>
</dbReference>
<dbReference type="KEGG" id="dpf:ON006_25410"/>
<keyword evidence="4" id="KW-1185">Reference proteome</keyword>
<accession>A0A9E8N9Q1</accession>
<gene>
    <name evidence="3" type="ORF">ON006_25410</name>
</gene>
<name>A0A9E8N9Q1_9BACT</name>
<protein>
    <recommendedName>
        <fullName evidence="5">Helix-turn-helix domain-containing protein</fullName>
    </recommendedName>
</protein>
<dbReference type="RefSeq" id="WP_244824047.1">
    <property type="nucleotide sequence ID" value="NZ_CP112998.1"/>
</dbReference>
<evidence type="ECO:0000259" key="2">
    <source>
        <dbReference type="Pfam" id="PF13936"/>
    </source>
</evidence>
<sequence length="93" mass="10628">MAKKTHTIRERAFNYHVKGLTFSEIAKLLDLSPRTVERYSQVDEWKAKANPVALPQRAKELRERGFSFATIAQMIGVSKSTIFNYLKGLEGNK</sequence>
<dbReference type="InterPro" id="IPR025246">
    <property type="entry name" value="IS30-like_HTH"/>
</dbReference>
<organism evidence="3 4">
    <name type="scientific">Dyadobacter pollutisoli</name>
    <dbReference type="NCBI Taxonomy" id="2910158"/>
    <lineage>
        <taxon>Bacteria</taxon>
        <taxon>Pseudomonadati</taxon>
        <taxon>Bacteroidota</taxon>
        <taxon>Cytophagia</taxon>
        <taxon>Cytophagales</taxon>
        <taxon>Spirosomataceae</taxon>
        <taxon>Dyadobacter</taxon>
    </lineage>
</organism>
<evidence type="ECO:0000259" key="1">
    <source>
        <dbReference type="Pfam" id="PF06056"/>
    </source>
</evidence>
<evidence type="ECO:0008006" key="5">
    <source>
        <dbReference type="Google" id="ProtNLM"/>
    </source>
</evidence>
<dbReference type="Pfam" id="PF06056">
    <property type="entry name" value="Terminase_5"/>
    <property type="match status" value="1"/>
</dbReference>
<dbReference type="InterPro" id="IPR010332">
    <property type="entry name" value="ATPase_terminase-su_N"/>
</dbReference>
<feature type="domain" description="Terminase ATPase subunit N-terminal" evidence="1">
    <location>
        <begin position="8"/>
        <end position="53"/>
    </location>
</feature>
<dbReference type="AlphaFoldDB" id="A0A9E8N9Q1"/>
<reference evidence="3" key="1">
    <citation type="submission" date="2022-11" db="EMBL/GenBank/DDBJ databases">
        <title>Dyadobacter pollutisoli sp. nov., isolated from plastic dumped soil.</title>
        <authorList>
            <person name="Kim J.M."/>
            <person name="Kim K.R."/>
            <person name="Lee J.K."/>
            <person name="Hao L."/>
            <person name="Jeon C.O."/>
        </authorList>
    </citation>
    <scope>NUCLEOTIDE SEQUENCE</scope>
    <source>
        <strain evidence="3">U1</strain>
    </source>
</reference>
<feature type="domain" description="Transposase IS30-like HTH" evidence="2">
    <location>
        <begin position="57"/>
        <end position="87"/>
    </location>
</feature>